<name>A0A0P0V3W6_ORYSJ</name>
<dbReference type="Proteomes" id="UP000059680">
    <property type="component" value="Chromosome 1"/>
</dbReference>
<keyword evidence="3" id="KW-1185">Reference proteome</keyword>
<feature type="region of interest" description="Disordered" evidence="1">
    <location>
        <begin position="17"/>
        <end position="36"/>
    </location>
</feature>
<dbReference type="AlphaFoldDB" id="A0A0P0V3W6"/>
<protein>
    <submittedName>
        <fullName evidence="2">Os01g0534101 protein</fullName>
    </submittedName>
</protein>
<dbReference type="PaxDb" id="39947-A0A0P0V3W6"/>
<sequence>MLPPALVPAQEDASFCSGGWRDKGGGRGGGGEGGNMFAFLEDEARTPTTPTGLAAAAPCRSWCLSRGLLILHLAEASGDDHGHQCQRRLWSLPCLP</sequence>
<dbReference type="InParanoid" id="A0A0P0V3W6"/>
<proteinExistence type="predicted"/>
<accession>A0A0P0V3W6</accession>
<evidence type="ECO:0000256" key="1">
    <source>
        <dbReference type="SAM" id="MobiDB-lite"/>
    </source>
</evidence>
<dbReference type="EMBL" id="AP014957">
    <property type="protein sequence ID" value="BAS72533.1"/>
    <property type="molecule type" value="Genomic_DNA"/>
</dbReference>
<reference evidence="2 3" key="3">
    <citation type="journal article" date="2013" name="Rice">
        <title>Improvement of the Oryza sativa Nipponbare reference genome using next generation sequence and optical map data.</title>
        <authorList>
            <person name="Kawahara Y."/>
            <person name="de la Bastide M."/>
            <person name="Hamilton J.P."/>
            <person name="Kanamori H."/>
            <person name="McCombie W.R."/>
            <person name="Ouyang S."/>
            <person name="Schwartz D.C."/>
            <person name="Tanaka T."/>
            <person name="Wu J."/>
            <person name="Zhou S."/>
            <person name="Childs K.L."/>
            <person name="Davidson R.M."/>
            <person name="Lin H."/>
            <person name="Quesada-Ocampo L."/>
            <person name="Vaillancourt B."/>
            <person name="Sakai H."/>
            <person name="Lee S.S."/>
            <person name="Kim J."/>
            <person name="Numa H."/>
            <person name="Itoh T."/>
            <person name="Buell C.R."/>
            <person name="Matsumoto T."/>
        </authorList>
    </citation>
    <scope>NUCLEOTIDE SEQUENCE [LARGE SCALE GENOMIC DNA]</scope>
    <source>
        <strain evidence="3">cv. Nipponbare</strain>
    </source>
</reference>
<organism evidence="2 3">
    <name type="scientific">Oryza sativa subsp. japonica</name>
    <name type="common">Rice</name>
    <dbReference type="NCBI Taxonomy" id="39947"/>
    <lineage>
        <taxon>Eukaryota</taxon>
        <taxon>Viridiplantae</taxon>
        <taxon>Streptophyta</taxon>
        <taxon>Embryophyta</taxon>
        <taxon>Tracheophyta</taxon>
        <taxon>Spermatophyta</taxon>
        <taxon>Magnoliopsida</taxon>
        <taxon>Liliopsida</taxon>
        <taxon>Poales</taxon>
        <taxon>Poaceae</taxon>
        <taxon>BOP clade</taxon>
        <taxon>Oryzoideae</taxon>
        <taxon>Oryzeae</taxon>
        <taxon>Oryzinae</taxon>
        <taxon>Oryza</taxon>
        <taxon>Oryza sativa</taxon>
    </lineage>
</organism>
<evidence type="ECO:0000313" key="3">
    <source>
        <dbReference type="Proteomes" id="UP000059680"/>
    </source>
</evidence>
<reference evidence="3" key="1">
    <citation type="journal article" date="2005" name="Nature">
        <title>The map-based sequence of the rice genome.</title>
        <authorList>
            <consortium name="International rice genome sequencing project (IRGSP)"/>
            <person name="Matsumoto T."/>
            <person name="Wu J."/>
            <person name="Kanamori H."/>
            <person name="Katayose Y."/>
            <person name="Fujisawa M."/>
            <person name="Namiki N."/>
            <person name="Mizuno H."/>
            <person name="Yamamoto K."/>
            <person name="Antonio B.A."/>
            <person name="Baba T."/>
            <person name="Sakata K."/>
            <person name="Nagamura Y."/>
            <person name="Aoki H."/>
            <person name="Arikawa K."/>
            <person name="Arita K."/>
            <person name="Bito T."/>
            <person name="Chiden Y."/>
            <person name="Fujitsuka N."/>
            <person name="Fukunaka R."/>
            <person name="Hamada M."/>
            <person name="Harada C."/>
            <person name="Hayashi A."/>
            <person name="Hijishita S."/>
            <person name="Honda M."/>
            <person name="Hosokawa S."/>
            <person name="Ichikawa Y."/>
            <person name="Idonuma A."/>
            <person name="Iijima M."/>
            <person name="Ikeda M."/>
            <person name="Ikeno M."/>
            <person name="Ito K."/>
            <person name="Ito S."/>
            <person name="Ito T."/>
            <person name="Ito Y."/>
            <person name="Ito Y."/>
            <person name="Iwabuchi A."/>
            <person name="Kamiya K."/>
            <person name="Karasawa W."/>
            <person name="Kurita K."/>
            <person name="Katagiri S."/>
            <person name="Kikuta A."/>
            <person name="Kobayashi H."/>
            <person name="Kobayashi N."/>
            <person name="Machita K."/>
            <person name="Maehara T."/>
            <person name="Masukawa M."/>
            <person name="Mizubayashi T."/>
            <person name="Mukai Y."/>
            <person name="Nagasaki H."/>
            <person name="Nagata Y."/>
            <person name="Naito S."/>
            <person name="Nakashima M."/>
            <person name="Nakama Y."/>
            <person name="Nakamichi Y."/>
            <person name="Nakamura M."/>
            <person name="Meguro A."/>
            <person name="Negishi M."/>
            <person name="Ohta I."/>
            <person name="Ohta T."/>
            <person name="Okamoto M."/>
            <person name="Ono N."/>
            <person name="Saji S."/>
            <person name="Sakaguchi M."/>
            <person name="Sakai K."/>
            <person name="Shibata M."/>
            <person name="Shimokawa T."/>
            <person name="Song J."/>
            <person name="Takazaki Y."/>
            <person name="Terasawa K."/>
            <person name="Tsugane M."/>
            <person name="Tsuji K."/>
            <person name="Ueda S."/>
            <person name="Waki K."/>
            <person name="Yamagata H."/>
            <person name="Yamamoto M."/>
            <person name="Yamamoto S."/>
            <person name="Yamane H."/>
            <person name="Yoshiki S."/>
            <person name="Yoshihara R."/>
            <person name="Yukawa K."/>
            <person name="Zhong H."/>
            <person name="Yano M."/>
            <person name="Yuan Q."/>
            <person name="Ouyang S."/>
            <person name="Liu J."/>
            <person name="Jones K.M."/>
            <person name="Gansberger K."/>
            <person name="Moffat K."/>
            <person name="Hill J."/>
            <person name="Bera J."/>
            <person name="Fadrosh D."/>
            <person name="Jin S."/>
            <person name="Johri S."/>
            <person name="Kim M."/>
            <person name="Overton L."/>
            <person name="Reardon M."/>
            <person name="Tsitrin T."/>
            <person name="Vuong H."/>
            <person name="Weaver B."/>
            <person name="Ciecko A."/>
            <person name="Tallon L."/>
            <person name="Jackson J."/>
            <person name="Pai G."/>
            <person name="Aken S.V."/>
            <person name="Utterback T."/>
            <person name="Reidmuller S."/>
            <person name="Feldblyum T."/>
            <person name="Hsiao J."/>
            <person name="Zismann V."/>
            <person name="Iobst S."/>
            <person name="de Vazeille A.R."/>
            <person name="Buell C.R."/>
            <person name="Ying K."/>
            <person name="Li Y."/>
            <person name="Lu T."/>
            <person name="Huang Y."/>
            <person name="Zhao Q."/>
            <person name="Feng Q."/>
            <person name="Zhang L."/>
            <person name="Zhu J."/>
            <person name="Weng Q."/>
            <person name="Mu J."/>
            <person name="Lu Y."/>
            <person name="Fan D."/>
            <person name="Liu Y."/>
            <person name="Guan J."/>
            <person name="Zhang Y."/>
            <person name="Yu S."/>
            <person name="Liu X."/>
            <person name="Zhang Y."/>
            <person name="Hong G."/>
            <person name="Han B."/>
            <person name="Choisne N."/>
            <person name="Demange N."/>
            <person name="Orjeda G."/>
            <person name="Samain S."/>
            <person name="Cattolico L."/>
            <person name="Pelletier E."/>
            <person name="Couloux A."/>
            <person name="Segurens B."/>
            <person name="Wincker P."/>
            <person name="D'Hont A."/>
            <person name="Scarpelli C."/>
            <person name="Weissenbach J."/>
            <person name="Salanoubat M."/>
            <person name="Quetier F."/>
            <person name="Yu Y."/>
            <person name="Kim H.R."/>
            <person name="Rambo T."/>
            <person name="Currie J."/>
            <person name="Collura K."/>
            <person name="Luo M."/>
            <person name="Yang T."/>
            <person name="Ammiraju J.S.S."/>
            <person name="Engler F."/>
            <person name="Soderlund C."/>
            <person name="Wing R.A."/>
            <person name="Palmer L.E."/>
            <person name="de la Bastide M."/>
            <person name="Spiegel L."/>
            <person name="Nascimento L."/>
            <person name="Zutavern T."/>
            <person name="O'Shaughnessy A."/>
            <person name="Dike S."/>
            <person name="Dedhia N."/>
            <person name="Preston R."/>
            <person name="Balija V."/>
            <person name="McCombie W.R."/>
            <person name="Chow T."/>
            <person name="Chen H."/>
            <person name="Chung M."/>
            <person name="Chen C."/>
            <person name="Shaw J."/>
            <person name="Wu H."/>
            <person name="Hsiao K."/>
            <person name="Chao Y."/>
            <person name="Chu M."/>
            <person name="Cheng C."/>
            <person name="Hour A."/>
            <person name="Lee P."/>
            <person name="Lin S."/>
            <person name="Lin Y."/>
            <person name="Liou J."/>
            <person name="Liu S."/>
            <person name="Hsing Y."/>
            <person name="Raghuvanshi S."/>
            <person name="Mohanty A."/>
            <person name="Bharti A.K."/>
            <person name="Gaur A."/>
            <person name="Gupta V."/>
            <person name="Kumar D."/>
            <person name="Ravi V."/>
            <person name="Vij S."/>
            <person name="Kapur A."/>
            <person name="Khurana P."/>
            <person name="Khurana P."/>
            <person name="Khurana J.P."/>
            <person name="Tyagi A.K."/>
            <person name="Gaikwad K."/>
            <person name="Singh A."/>
            <person name="Dalal V."/>
            <person name="Srivastava S."/>
            <person name="Dixit A."/>
            <person name="Pal A.K."/>
            <person name="Ghazi I.A."/>
            <person name="Yadav M."/>
            <person name="Pandit A."/>
            <person name="Bhargava A."/>
            <person name="Sureshbabu K."/>
            <person name="Batra K."/>
            <person name="Sharma T.R."/>
            <person name="Mohapatra T."/>
            <person name="Singh N.K."/>
            <person name="Messing J."/>
            <person name="Nelson A.B."/>
            <person name="Fuks G."/>
            <person name="Kavchok S."/>
            <person name="Keizer G."/>
            <person name="Linton E."/>
            <person name="Llaca V."/>
            <person name="Song R."/>
            <person name="Tanyolac B."/>
            <person name="Young S."/>
            <person name="Ho-Il K."/>
            <person name="Hahn J.H."/>
            <person name="Sangsakoo G."/>
            <person name="Vanavichit A."/>
            <person name="de Mattos Luiz.A.T."/>
            <person name="Zimmer P.D."/>
            <person name="Malone G."/>
            <person name="Dellagostin O."/>
            <person name="de Oliveira A.C."/>
            <person name="Bevan M."/>
            <person name="Bancroft I."/>
            <person name="Minx P."/>
            <person name="Cordum H."/>
            <person name="Wilson R."/>
            <person name="Cheng Z."/>
            <person name="Jin W."/>
            <person name="Jiang J."/>
            <person name="Leong S.A."/>
            <person name="Iwama H."/>
            <person name="Gojobori T."/>
            <person name="Itoh T."/>
            <person name="Niimura Y."/>
            <person name="Fujii Y."/>
            <person name="Habara T."/>
            <person name="Sakai H."/>
            <person name="Sato Y."/>
            <person name="Wilson G."/>
            <person name="Kumar K."/>
            <person name="McCouch S."/>
            <person name="Juretic N."/>
            <person name="Hoen D."/>
            <person name="Wright S."/>
            <person name="Bruskiewich R."/>
            <person name="Bureau T."/>
            <person name="Miyao A."/>
            <person name="Hirochika H."/>
            <person name="Nishikawa T."/>
            <person name="Kadowaki K."/>
            <person name="Sugiura M."/>
            <person name="Burr B."/>
            <person name="Sasaki T."/>
        </authorList>
    </citation>
    <scope>NUCLEOTIDE SEQUENCE [LARGE SCALE GENOMIC DNA]</scope>
    <source>
        <strain evidence="3">cv. Nipponbare</strain>
    </source>
</reference>
<reference evidence="2 3" key="2">
    <citation type="journal article" date="2013" name="Plant Cell Physiol.">
        <title>Rice Annotation Project Database (RAP-DB): an integrative and interactive database for rice genomics.</title>
        <authorList>
            <person name="Sakai H."/>
            <person name="Lee S.S."/>
            <person name="Tanaka T."/>
            <person name="Numa H."/>
            <person name="Kim J."/>
            <person name="Kawahara Y."/>
            <person name="Wakimoto H."/>
            <person name="Yang C.C."/>
            <person name="Iwamoto M."/>
            <person name="Abe T."/>
            <person name="Yamada Y."/>
            <person name="Muto A."/>
            <person name="Inokuchi H."/>
            <person name="Ikemura T."/>
            <person name="Matsumoto T."/>
            <person name="Sasaki T."/>
            <person name="Itoh T."/>
        </authorList>
    </citation>
    <scope>NUCLEOTIDE SEQUENCE [LARGE SCALE GENOMIC DNA]</scope>
    <source>
        <strain evidence="3">cv. Nipponbare</strain>
    </source>
</reference>
<gene>
    <name evidence="2" type="ordered locus">Os01g0534101</name>
    <name evidence="2" type="ORF">OSNPB_010534101</name>
</gene>
<evidence type="ECO:0000313" key="2">
    <source>
        <dbReference type="EMBL" id="BAS72533.1"/>
    </source>
</evidence>